<comment type="caution">
    <text evidence="1">The sequence shown here is derived from an EMBL/GenBank/DDBJ whole genome shotgun (WGS) entry which is preliminary data.</text>
</comment>
<dbReference type="EMBL" id="JACXIZ010000058">
    <property type="protein sequence ID" value="MBD2848216.1"/>
    <property type="molecule type" value="Genomic_DNA"/>
</dbReference>
<dbReference type="Proteomes" id="UP000621560">
    <property type="component" value="Unassembled WGS sequence"/>
</dbReference>
<gene>
    <name evidence="1" type="ORF">IDH44_23730</name>
</gene>
<dbReference type="AlphaFoldDB" id="A0A927BWL4"/>
<organism evidence="1 2">
    <name type="scientific">Paenibacillus sabuli</name>
    <dbReference type="NCBI Taxonomy" id="2772509"/>
    <lineage>
        <taxon>Bacteria</taxon>
        <taxon>Bacillati</taxon>
        <taxon>Bacillota</taxon>
        <taxon>Bacilli</taxon>
        <taxon>Bacillales</taxon>
        <taxon>Paenibacillaceae</taxon>
        <taxon>Paenibacillus</taxon>
    </lineage>
</organism>
<protein>
    <submittedName>
        <fullName evidence="1">Uncharacterized protein</fullName>
    </submittedName>
</protein>
<proteinExistence type="predicted"/>
<dbReference type="RefSeq" id="WP_190921312.1">
    <property type="nucleotide sequence ID" value="NZ_JACXIZ010000058.1"/>
</dbReference>
<keyword evidence="2" id="KW-1185">Reference proteome</keyword>
<sequence>MLRNAKGLTAIELMGALAIALLVIGTLIVLLGQSHSSAVRIALRETVQQEAEDSLRHMVSAIRTGFAATAGADYALSLDNAETGEYIRYRRLADGRLTFESSRIPEGADTAVALGATLSHHTESVEVSVAEGRVSIALTMRYEGSRTETFRTVAYTLR</sequence>
<accession>A0A927BWL4</accession>
<evidence type="ECO:0000313" key="1">
    <source>
        <dbReference type="EMBL" id="MBD2848216.1"/>
    </source>
</evidence>
<reference evidence="1" key="1">
    <citation type="submission" date="2020-09" db="EMBL/GenBank/DDBJ databases">
        <title>A novel bacterium of genus Paenibacillus, isolated from South China Sea.</title>
        <authorList>
            <person name="Huang H."/>
            <person name="Mo K."/>
            <person name="Hu Y."/>
        </authorList>
    </citation>
    <scope>NUCLEOTIDE SEQUENCE</scope>
    <source>
        <strain evidence="1">IB182496</strain>
    </source>
</reference>
<evidence type="ECO:0000313" key="2">
    <source>
        <dbReference type="Proteomes" id="UP000621560"/>
    </source>
</evidence>
<name>A0A927BWL4_9BACL</name>